<dbReference type="Proteomes" id="UP000274922">
    <property type="component" value="Unassembled WGS sequence"/>
</dbReference>
<dbReference type="SUPFAM" id="SSF55920">
    <property type="entry name" value="Creatinase/aminopeptidase"/>
    <property type="match status" value="1"/>
</dbReference>
<feature type="region of interest" description="Disordered" evidence="2">
    <location>
        <begin position="18"/>
        <end position="101"/>
    </location>
</feature>
<feature type="region of interest" description="Disordered" evidence="2">
    <location>
        <begin position="387"/>
        <end position="429"/>
    </location>
</feature>
<proteinExistence type="inferred from homology"/>
<dbReference type="STRING" id="1555241.A0A4P9X526"/>
<feature type="non-terminal residue" evidence="3">
    <location>
        <position position="1"/>
    </location>
</feature>
<evidence type="ECO:0008006" key="5">
    <source>
        <dbReference type="Google" id="ProtNLM"/>
    </source>
</evidence>
<accession>A0A4P9X526</accession>
<comment type="similarity">
    <text evidence="1">Belongs to the peptidase M24 family.</text>
</comment>
<dbReference type="InterPro" id="IPR036005">
    <property type="entry name" value="Creatinase/aminopeptidase-like"/>
</dbReference>
<protein>
    <recommendedName>
        <fullName evidence="5">Peptidase M24 domain-containing protein</fullName>
    </recommendedName>
</protein>
<dbReference type="InterPro" id="IPR036388">
    <property type="entry name" value="WH-like_DNA-bd_sf"/>
</dbReference>
<sequence length="730" mass="73000">AKGASRRPAAALAALRAQVQAAKRARDPAAGAGPAPDAPAAVADPPSDAAAVAASEDAAEAGPGSGDGAPSESLSAPTAASADESPSSAPRSIPPSDPATATSVVVATPAIRPRTAGAAFPTCVSPNALVRHVSPLPTDAEAARIPAPGDVLRIELAAHVDGFIAQAATTVVVPLAGPPLSWPSPSPLPSPSQGPRPLAAAADGRAPVVVRGTCADAMTAAAMCMRAILRQLGQACRDEIAFRRAHAAWHAAADASSTSPPPPPTPLTNWRITETARIVADAYGCVPLQGTTCGSVLRGTLDGPKAMVFHPVADMAVLAPSTKKAAAAAGADADAEVARRYVRATGMPTNTYRIGDAISLDLLIAAAPPSYEADAASDQTARGRAVRAALGASTAPPAAPDAAATSGADAAVGSRPRSGPRPTGRTTHAPVPTRVFRREAVILGPPPPVPRRFAPRGRGDEAWTAPAAVAAADAALGPASTDAACAEDSERYASLAADYPTLDLHAVCPITLGTAAAAAAGVSATARASAALAASNSPANDLKSDAARYTLSEVRRRFDAWGFALRGLPDTAARARARVRLGIVECQNQRAVVPYNVLQSHGAVVSAPAAPSGAAPVQPMDAAPPSPAVARARARYTGEAVAHVLVTVLLTQDGAVPLTRGPWDLAADADSGERPAAPLSLARACGPALLLPTVPTVDNGLVAEAMPEPYRSLLLASGADADADADAGVV</sequence>
<feature type="compositionally biased region" description="Low complexity" evidence="2">
    <location>
        <begin position="18"/>
        <end position="91"/>
    </location>
</feature>
<gene>
    <name evidence="3" type="ORF">CXG81DRAFT_27060</name>
</gene>
<feature type="compositionally biased region" description="Low complexity" evidence="2">
    <location>
        <begin position="387"/>
        <end position="427"/>
    </location>
</feature>
<name>A0A4P9X526_9FUNG</name>
<keyword evidence="4" id="KW-1185">Reference proteome</keyword>
<dbReference type="OrthoDB" id="5876363at2759"/>
<evidence type="ECO:0000313" key="3">
    <source>
        <dbReference type="EMBL" id="RKP00203.1"/>
    </source>
</evidence>
<dbReference type="AlphaFoldDB" id="A0A4P9X526"/>
<evidence type="ECO:0000256" key="2">
    <source>
        <dbReference type="SAM" id="MobiDB-lite"/>
    </source>
</evidence>
<dbReference type="PANTHER" id="PTHR10804:SF11">
    <property type="entry name" value="PROLIFERATION-ASSOCIATED PROTEIN 2G4"/>
    <property type="match status" value="1"/>
</dbReference>
<evidence type="ECO:0000256" key="1">
    <source>
        <dbReference type="ARBA" id="ARBA00007319"/>
    </source>
</evidence>
<dbReference type="Gene3D" id="1.10.10.10">
    <property type="entry name" value="Winged helix-like DNA-binding domain superfamily/Winged helix DNA-binding domain"/>
    <property type="match status" value="1"/>
</dbReference>
<organism evidence="3 4">
    <name type="scientific">Caulochytrium protostelioides</name>
    <dbReference type="NCBI Taxonomy" id="1555241"/>
    <lineage>
        <taxon>Eukaryota</taxon>
        <taxon>Fungi</taxon>
        <taxon>Fungi incertae sedis</taxon>
        <taxon>Chytridiomycota</taxon>
        <taxon>Chytridiomycota incertae sedis</taxon>
        <taxon>Chytridiomycetes</taxon>
        <taxon>Caulochytriales</taxon>
        <taxon>Caulochytriaceae</taxon>
        <taxon>Caulochytrium</taxon>
    </lineage>
</organism>
<dbReference type="InterPro" id="IPR047113">
    <property type="entry name" value="PA2G4/ARX1"/>
</dbReference>
<dbReference type="PANTHER" id="PTHR10804">
    <property type="entry name" value="PROTEASE FAMILY M24 METHIONYL AMINOPEPTIDASE, AMINOPEPTIDASE P"/>
    <property type="match status" value="1"/>
</dbReference>
<evidence type="ECO:0000313" key="4">
    <source>
        <dbReference type="Proteomes" id="UP000274922"/>
    </source>
</evidence>
<dbReference type="EMBL" id="ML014229">
    <property type="protein sequence ID" value="RKP00203.1"/>
    <property type="molecule type" value="Genomic_DNA"/>
</dbReference>
<reference evidence="4" key="1">
    <citation type="journal article" date="2018" name="Nat. Microbiol.">
        <title>Leveraging single-cell genomics to expand the fungal tree of life.</title>
        <authorList>
            <person name="Ahrendt S.R."/>
            <person name="Quandt C.A."/>
            <person name="Ciobanu D."/>
            <person name="Clum A."/>
            <person name="Salamov A."/>
            <person name="Andreopoulos B."/>
            <person name="Cheng J.F."/>
            <person name="Woyke T."/>
            <person name="Pelin A."/>
            <person name="Henrissat B."/>
            <person name="Reynolds N.K."/>
            <person name="Benny G.L."/>
            <person name="Smith M.E."/>
            <person name="James T.Y."/>
            <person name="Grigoriev I.V."/>
        </authorList>
    </citation>
    <scope>NUCLEOTIDE SEQUENCE [LARGE SCALE GENOMIC DNA]</scope>
    <source>
        <strain evidence="4">ATCC 52028</strain>
    </source>
</reference>
<dbReference type="Gene3D" id="3.90.230.10">
    <property type="entry name" value="Creatinase/methionine aminopeptidase superfamily"/>
    <property type="match status" value="1"/>
</dbReference>